<dbReference type="EMBL" id="JAJJMA010269218">
    <property type="protein sequence ID" value="MCL7045394.1"/>
    <property type="molecule type" value="Genomic_DNA"/>
</dbReference>
<dbReference type="GO" id="GO:0005737">
    <property type="term" value="C:cytoplasm"/>
    <property type="evidence" value="ECO:0007669"/>
    <property type="project" value="UniProtKB-SubCell"/>
</dbReference>
<comment type="similarity">
    <text evidence="1 5">Belongs to the GPN-loop GTPase family.</text>
</comment>
<dbReference type="PANTHER" id="PTHR21231:SF8">
    <property type="entry name" value="GPN-LOOP GTPASE 1"/>
    <property type="match status" value="1"/>
</dbReference>
<dbReference type="AlphaFoldDB" id="A0AA41VQE4"/>
<feature type="compositionally biased region" description="Polar residues" evidence="6">
    <location>
        <begin position="160"/>
        <end position="174"/>
    </location>
</feature>
<reference evidence="7" key="1">
    <citation type="submission" date="2022-03" db="EMBL/GenBank/DDBJ databases">
        <title>A functionally conserved STORR gene fusion in Papaver species that diverged 16.8 million years ago.</title>
        <authorList>
            <person name="Catania T."/>
        </authorList>
    </citation>
    <scope>NUCLEOTIDE SEQUENCE</scope>
    <source>
        <strain evidence="7">S-191538</strain>
    </source>
</reference>
<keyword evidence="3 5" id="KW-0378">Hydrolase</keyword>
<evidence type="ECO:0000256" key="6">
    <source>
        <dbReference type="SAM" id="MobiDB-lite"/>
    </source>
</evidence>
<keyword evidence="5" id="KW-0963">Cytoplasm</keyword>
<keyword evidence="4 5" id="KW-0342">GTP-binding</keyword>
<comment type="caution">
    <text evidence="7">The sequence shown here is derived from an EMBL/GenBank/DDBJ whole genome shotgun (WGS) entry which is preliminary data.</text>
</comment>
<accession>A0AA41VQE4</accession>
<evidence type="ECO:0000256" key="4">
    <source>
        <dbReference type="ARBA" id="ARBA00023134"/>
    </source>
</evidence>
<evidence type="ECO:0000313" key="7">
    <source>
        <dbReference type="EMBL" id="MCL7045394.1"/>
    </source>
</evidence>
<feature type="region of interest" description="Disordered" evidence="6">
    <location>
        <begin position="149"/>
        <end position="180"/>
    </location>
</feature>
<gene>
    <name evidence="7" type="ORF">MKW94_009260</name>
</gene>
<dbReference type="GO" id="GO:0005525">
    <property type="term" value="F:GTP binding"/>
    <property type="evidence" value="ECO:0007669"/>
    <property type="project" value="UniProtKB-KW"/>
</dbReference>
<dbReference type="EC" id="3.6.5.-" evidence="5"/>
<feature type="region of interest" description="Disordered" evidence="6">
    <location>
        <begin position="1"/>
        <end position="32"/>
    </location>
</feature>
<keyword evidence="8" id="KW-1185">Reference proteome</keyword>
<dbReference type="InterPro" id="IPR004130">
    <property type="entry name" value="Gpn"/>
</dbReference>
<evidence type="ECO:0000256" key="5">
    <source>
        <dbReference type="RuleBase" id="RU365059"/>
    </source>
</evidence>
<dbReference type="Pfam" id="PF03029">
    <property type="entry name" value="ATP_bind_1"/>
    <property type="match status" value="1"/>
</dbReference>
<sequence length="213" mass="24238">MEIDSESKPVKEEPVMMQTESLSNNTQSNKGGESEDILLYTMGKLAIDKTVTYHHCKWQHEFALEWMIDFEVLQAALDSDHSYTSTLTRSLSLVLDEFYNNLRFVGVSAVTGAGMDAFFKTVDASADEFMETYKLEEERRRQSMDKLRKDMENSGGESVLLSTGLKNKPSTSKSMMDEDEDWEDDIEDDFGTITHDEEIGDDDDGEEVANFNF</sequence>
<comment type="function">
    <text evidence="5">Small GTPase required for proper nuclear import of RNA polymerase II (RNAPII). May act at an RNAP assembly step prior to nuclear import.</text>
</comment>
<dbReference type="GO" id="GO:0003924">
    <property type="term" value="F:GTPase activity"/>
    <property type="evidence" value="ECO:0007669"/>
    <property type="project" value="TreeGrafter"/>
</dbReference>
<protein>
    <recommendedName>
        <fullName evidence="5">GPN-loop GTPase</fullName>
        <ecNumber evidence="5">3.6.5.-</ecNumber>
    </recommendedName>
</protein>
<dbReference type="PANTHER" id="PTHR21231">
    <property type="entry name" value="XPA-BINDING PROTEIN 1-RELATED"/>
    <property type="match status" value="1"/>
</dbReference>
<feature type="compositionally biased region" description="Basic and acidic residues" evidence="6">
    <location>
        <begin position="1"/>
        <end position="14"/>
    </location>
</feature>
<feature type="compositionally biased region" description="Acidic residues" evidence="6">
    <location>
        <begin position="198"/>
        <end position="207"/>
    </location>
</feature>
<comment type="subunit">
    <text evidence="5">Binds to RNA polymerase II.</text>
</comment>
<dbReference type="GO" id="GO:0005634">
    <property type="term" value="C:nucleus"/>
    <property type="evidence" value="ECO:0007669"/>
    <property type="project" value="UniProtKB-SubCell"/>
</dbReference>
<evidence type="ECO:0000256" key="2">
    <source>
        <dbReference type="ARBA" id="ARBA00022741"/>
    </source>
</evidence>
<feature type="region of interest" description="Disordered" evidence="6">
    <location>
        <begin position="194"/>
        <end position="213"/>
    </location>
</feature>
<evidence type="ECO:0000313" key="8">
    <source>
        <dbReference type="Proteomes" id="UP001177140"/>
    </source>
</evidence>
<feature type="compositionally biased region" description="Polar residues" evidence="6">
    <location>
        <begin position="18"/>
        <end position="31"/>
    </location>
</feature>
<evidence type="ECO:0000256" key="3">
    <source>
        <dbReference type="ARBA" id="ARBA00022801"/>
    </source>
</evidence>
<organism evidence="7 8">
    <name type="scientific">Papaver nudicaule</name>
    <name type="common">Iceland poppy</name>
    <dbReference type="NCBI Taxonomy" id="74823"/>
    <lineage>
        <taxon>Eukaryota</taxon>
        <taxon>Viridiplantae</taxon>
        <taxon>Streptophyta</taxon>
        <taxon>Embryophyta</taxon>
        <taxon>Tracheophyta</taxon>
        <taxon>Spermatophyta</taxon>
        <taxon>Magnoliopsida</taxon>
        <taxon>Ranunculales</taxon>
        <taxon>Papaveraceae</taxon>
        <taxon>Papaveroideae</taxon>
        <taxon>Papaver</taxon>
    </lineage>
</organism>
<dbReference type="Proteomes" id="UP001177140">
    <property type="component" value="Unassembled WGS sequence"/>
</dbReference>
<dbReference type="InterPro" id="IPR027417">
    <property type="entry name" value="P-loop_NTPase"/>
</dbReference>
<keyword evidence="2 5" id="KW-0547">Nucleotide-binding</keyword>
<proteinExistence type="inferred from homology"/>
<name>A0AA41VQE4_PAPNU</name>
<dbReference type="Gene3D" id="3.40.50.300">
    <property type="entry name" value="P-loop containing nucleotide triphosphate hydrolases"/>
    <property type="match status" value="1"/>
</dbReference>
<comment type="subcellular location">
    <subcellularLocation>
        <location evidence="5">Cytoplasm</location>
    </subcellularLocation>
    <subcellularLocation>
        <location evidence="5">Nucleus</location>
    </subcellularLocation>
</comment>
<evidence type="ECO:0000256" key="1">
    <source>
        <dbReference type="ARBA" id="ARBA00005290"/>
    </source>
</evidence>